<feature type="transmembrane region" description="Helical" evidence="25">
    <location>
        <begin position="1754"/>
        <end position="1773"/>
    </location>
</feature>
<evidence type="ECO:0000256" key="16">
    <source>
        <dbReference type="ARBA" id="ARBA00023273"/>
    </source>
</evidence>
<organism evidence="30 31">
    <name type="scientific">Tupaia chinensis</name>
    <name type="common">Chinese tree shrew</name>
    <name type="synonym">Tupaia belangeri chinensis</name>
    <dbReference type="NCBI Taxonomy" id="246437"/>
    <lineage>
        <taxon>Eukaryota</taxon>
        <taxon>Metazoa</taxon>
        <taxon>Chordata</taxon>
        <taxon>Craniata</taxon>
        <taxon>Vertebrata</taxon>
        <taxon>Euteleostomi</taxon>
        <taxon>Mammalia</taxon>
        <taxon>Eutheria</taxon>
        <taxon>Euarchontoglires</taxon>
        <taxon>Scandentia</taxon>
        <taxon>Tupaiidae</taxon>
        <taxon>Tupaia</taxon>
    </lineage>
</organism>
<dbReference type="PROSITE" id="PS50221">
    <property type="entry name" value="GAIN_B"/>
    <property type="match status" value="1"/>
</dbReference>
<dbReference type="Pfam" id="PF01477">
    <property type="entry name" value="PLAT"/>
    <property type="match status" value="1"/>
</dbReference>
<dbReference type="Pfam" id="PF20519">
    <property type="entry name" value="Polycystin_dom"/>
    <property type="match status" value="1"/>
</dbReference>
<evidence type="ECO:0000256" key="10">
    <source>
        <dbReference type="ARBA" id="ARBA00022989"/>
    </source>
</evidence>
<keyword evidence="8" id="KW-0677">Repeat</keyword>
<dbReference type="Proteomes" id="UP000011518">
    <property type="component" value="Unassembled WGS sequence"/>
</dbReference>
<feature type="compositionally biased region" description="Basic and acidic residues" evidence="24">
    <location>
        <begin position="26"/>
        <end position="43"/>
    </location>
</feature>
<keyword evidence="3" id="KW-0813">Transport</keyword>
<evidence type="ECO:0000256" key="11">
    <source>
        <dbReference type="ARBA" id="ARBA00023065"/>
    </source>
</evidence>
<evidence type="ECO:0000256" key="12">
    <source>
        <dbReference type="ARBA" id="ARBA00023069"/>
    </source>
</evidence>
<keyword evidence="9" id="KW-0106">Calcium</keyword>
<dbReference type="eggNOG" id="KOG3599">
    <property type="taxonomic scope" value="Eukaryota"/>
</dbReference>
<evidence type="ECO:0000259" key="29">
    <source>
        <dbReference type="PROSITE" id="PS51111"/>
    </source>
</evidence>
<accession>L8YBR0</accession>
<feature type="region of interest" description="Disordered" evidence="24">
    <location>
        <begin position="1"/>
        <end position="71"/>
    </location>
</feature>
<dbReference type="FunFam" id="2.60.40.10:FF:000825">
    <property type="entry name" value="Polycystin 1, transient receptor potential channel interacting"/>
    <property type="match status" value="1"/>
</dbReference>
<evidence type="ECO:0000256" key="9">
    <source>
        <dbReference type="ARBA" id="ARBA00022837"/>
    </source>
</evidence>
<dbReference type="Gene3D" id="2.60.60.20">
    <property type="entry name" value="PLAT/LH2 domain"/>
    <property type="match status" value="1"/>
</dbReference>
<feature type="transmembrane region" description="Helical" evidence="25">
    <location>
        <begin position="1793"/>
        <end position="1814"/>
    </location>
</feature>
<dbReference type="PANTHER" id="PTHR46730:SF4">
    <property type="entry name" value="POLYCYSTIC KIDNEY DISEASE PROTEIN 1-LIKE 1"/>
    <property type="match status" value="1"/>
</dbReference>
<evidence type="ECO:0000256" key="1">
    <source>
        <dbReference type="ARBA" id="ARBA00004272"/>
    </source>
</evidence>
<reference evidence="31" key="2">
    <citation type="journal article" date="2013" name="Nat. Commun.">
        <title>Genome of the Chinese tree shrew.</title>
        <authorList>
            <person name="Fan Y."/>
            <person name="Huang Z.Y."/>
            <person name="Cao C.C."/>
            <person name="Chen C.S."/>
            <person name="Chen Y.X."/>
            <person name="Fan D.D."/>
            <person name="He J."/>
            <person name="Hou H.L."/>
            <person name="Hu L."/>
            <person name="Hu X.T."/>
            <person name="Jiang X.T."/>
            <person name="Lai R."/>
            <person name="Lang Y.S."/>
            <person name="Liang B."/>
            <person name="Liao S.G."/>
            <person name="Mu D."/>
            <person name="Ma Y.Y."/>
            <person name="Niu Y.Y."/>
            <person name="Sun X.Q."/>
            <person name="Xia J.Q."/>
            <person name="Xiao J."/>
            <person name="Xiong Z.Q."/>
            <person name="Xu L."/>
            <person name="Yang L."/>
            <person name="Zhang Y."/>
            <person name="Zhao W."/>
            <person name="Zhao X.D."/>
            <person name="Zheng Y.T."/>
            <person name="Zhou J.M."/>
            <person name="Zhu Y.B."/>
            <person name="Zhang G.J."/>
            <person name="Wang J."/>
            <person name="Yao Y.G."/>
        </authorList>
    </citation>
    <scope>NUCLEOTIDE SEQUENCE [LARGE SCALE GENOMIC DNA]</scope>
</reference>
<comment type="function">
    <text evidence="18">Component of a calcium-permeant ion channel formed by PKD1L2 and PKD1L1 in primary cilia, where it controls cilium calcium concentration, without affecting cytoplasmic calcium concentration, and regulates sonic hedgehog/SHH signaling and GLI2 transcription. The PKD1L1:PKD2L1 channel complex is mechanosensitive only at high pressures and is highly temperature sensitive. Also involved in left/right axis specification downstream of nodal flow by forming a complex with PKD2 in cilia to facilitate flow detection in left/right patterning. May function as a G-protein-coupled receptor.</text>
</comment>
<dbReference type="InterPro" id="IPR007150">
    <property type="entry name" value="HUS1/Mec3"/>
</dbReference>
<dbReference type="Pfam" id="PF02010">
    <property type="entry name" value="REJ"/>
    <property type="match status" value="1"/>
</dbReference>
<evidence type="ECO:0000256" key="5">
    <source>
        <dbReference type="ARBA" id="ARBA00022568"/>
    </source>
</evidence>
<feature type="transmembrane region" description="Helical" evidence="25">
    <location>
        <begin position="2252"/>
        <end position="2279"/>
    </location>
</feature>
<feature type="domain" description="REJ" evidence="29">
    <location>
        <begin position="758"/>
        <end position="1247"/>
    </location>
</feature>
<gene>
    <name evidence="30" type="ORF">TREES_T100016378</name>
</gene>
<dbReference type="InParanoid" id="L8YBR0"/>
<feature type="domain" description="PKD" evidence="26">
    <location>
        <begin position="701"/>
        <end position="745"/>
    </location>
</feature>
<dbReference type="Gene3D" id="3.70.10.10">
    <property type="match status" value="1"/>
</dbReference>
<evidence type="ECO:0000256" key="22">
    <source>
        <dbReference type="ARBA" id="ARBA00082084"/>
    </source>
</evidence>
<feature type="transmembrane region" description="Helical" evidence="25">
    <location>
        <begin position="2482"/>
        <end position="2500"/>
    </location>
</feature>
<dbReference type="PROSITE" id="PS51111">
    <property type="entry name" value="REJ"/>
    <property type="match status" value="1"/>
</dbReference>
<dbReference type="InterPro" id="IPR046791">
    <property type="entry name" value="Polycystin_dom"/>
</dbReference>
<evidence type="ECO:0000256" key="7">
    <source>
        <dbReference type="ARBA" id="ARBA00022692"/>
    </source>
</evidence>
<keyword evidence="15" id="KW-0325">Glycoprotein</keyword>
<evidence type="ECO:0000256" key="19">
    <source>
        <dbReference type="ARBA" id="ARBA00063851"/>
    </source>
</evidence>
<dbReference type="InterPro" id="IPR035986">
    <property type="entry name" value="PKD_dom_sf"/>
</dbReference>
<evidence type="ECO:0000259" key="27">
    <source>
        <dbReference type="PROSITE" id="PS50095"/>
    </source>
</evidence>
<dbReference type="InterPro" id="IPR013783">
    <property type="entry name" value="Ig-like_fold"/>
</dbReference>
<evidence type="ECO:0000256" key="25">
    <source>
        <dbReference type="SAM" id="Phobius"/>
    </source>
</evidence>
<dbReference type="STRING" id="246437.L8YBR0"/>
<dbReference type="PROSITE" id="PS50093">
    <property type="entry name" value="PKD"/>
    <property type="match status" value="1"/>
</dbReference>
<comment type="subcellular location">
    <subcellularLocation>
        <location evidence="1">Cell projection</location>
        <location evidence="1">Cilium membrane</location>
        <topology evidence="1">Multi-pass membrane protein</topology>
    </subcellularLocation>
</comment>
<keyword evidence="12" id="KW-0969">Cilium</keyword>
<evidence type="ECO:0000313" key="30">
    <source>
        <dbReference type="EMBL" id="ELV13863.1"/>
    </source>
</evidence>
<sequence>MSHLKTGTEDEESTEKYENTGNAESKWPKVEGLHKGHMQESKTGETCAWDSNVKHQLEKPEGKRMKEDQSGIREKVGKARNIEGIKTEQVDETSEKSLLLSPEHALHQTIPAEQKSSGQGKCLGEHEWKRTVQSTAENQGWKESQTLENNFREILFLIEQIDVLKALLRDMKEGMYNSTWDAHGDAAEHQDSVEVLDEARISGPQRYKMCLNNALTPALGVSNMVAKLAKTCTLRITPDKLNFMLSDKLASGGVSMWCELEQENFFSEFQMEGVSAENNAIYLDLTSENLSRALKTAQNARALKIKLTNKHFPCLTVSLELLSVSNSSRVVTHDIPVKVIPRKLWKDLHEPVVPDADFSWLKMTRKGPLHSDGKTPVSLDWSTSAHSSHSRLPGPCTTSVPEAQPGPERSCLLTWRPPGPIPVQDPSHAVNPVLHSFPEAGVQAPLPLGFHAHLASPAAVCLTLDFGDSSGVEIRLNNVSEAAVATAYHQYGTEGVYMLKAVIYNEFHGAEVELGPYYMEVSQGNVSVFLNSSSVHKDEALIFTGSSVNPESTVVVHRFSPSSSYNVSFISQTQVGDSQAWLGVTIRYKMQPVSVYTNGTVFAADTDIMFTAVTKETTPLEFAWYFGDGPPVRTTLRIIKKRLSIPQRYHVTVRAASRLSSVVSEPHLITVQKKIIANRLMSAPSALVNTSVTFECRINFGTDVAYLWDFGDGTVSPGHSSSSHMYSREGEFTVEVLAFNNVSTAILKKHLFITREPCLPPLVKNMGSGKVQIWRSQPMRLGVTFEAAILCDISQGLSYTWSFMDSEGSPVPLPAAVNIHRQTIVLPGYLLEYGNYTALAKVQIKGRVVYSNFCVGVEVWARAPVSVISEGTHLFVPRTAASSIILRGSQSFDPDRPGTTLRYYWTCMAASMPGQPCFHDSAQFLDSGAPTISFPVSWLSHSYDQFLVTLTVSSGDRNSSEAQVFLSTRPEPAFRFVHITWVSFKNIFINWNEELSLGAVCEDCAELPHLSYSWDLFLVNATERSRTEGITGQTVTIKPYSLSPGETYVLQASVGSRQSLVGRAQLYLTINRTPSNVACQVQPHQGLEAHTIFSVFCMSGRPDFLYKFSYQIGNVSKHTLYYGRDAQLYFALPAGEPSDGYKVLVSTEITDREGSKARPCAVAVTVLPRYRGDDCPAGEELYNSSLKNLATLQLMGSYAEVRNYITMIASILSRLTKEDRSDSCSQWSQIQDALISSVCRLAFADQSCLSSHPERRLYVRTGRMEFWTLLHQNFQSSVQNLSSIQVHLPGDLTGHSPEEVKTQSPCYISRLILFKKNPYPGRQAAGQIDGVVRLTIFSCSSRRPINRQRLKTRVIVESGEEDDRDNSKNKTTFSLLREKVNFHQFIGLSENSQESLQIRIKFSKPNVKAFPIMLLVRFFKKPTPSNFLVKQIYSWDEQTVYISVPAVSWKDADVGYLSLLDADYDRTPPNKHLAETVNYTVHFQWTRCLFWEQREWKSGSFPPQPGSSPGRVSCSYDRLTAFSVLRRGLNASVEVSDIATLRRHPQNLFPSVFVMVSVIVYGLLVIKCRHADRHEEKKTGYIFLHGDALPDRQLYAVVVDTGFRTPARLTSKVYLVLYGENGLSETKELYCPDKPLFERNSRHTFILSTPEQLGPLRKIRLWHDSRGPSPEWFVSHVMVKELHTGQPWFFPAQCWLAASRGDGRVMREITCLHQGLGFRKLFYFKFMEYLEDFHIWLSVYSRPSSSRYLHTHRLTVAFSLLCVYSCLAASAAAGGQEQLPMVVTPTAVTAASFRLALLCSLLASPGAQLLSLLFQLSKEDSRPARAQLHSPLREAQAEATLAPSSGLEGLVAQQLKAHLPWSDFAAWAVCGTVSLACGLGTGFLGYRFGPAQCEQWLCLLSLSLVCCVFVTQPLMICIVALGFAWKRRDDHHFFTESLGEATRNLDSELEGLARMPFALSPHRCLPECAGQARQVLAARLRARHLRLVHPPSTDELKDTRARLRRENRTQAALRNGRNPLGAVRSVEEWWDWSLTTLLDGLYPGGTLAAQEPRAQAGALGGKCYQIGSLVIEQLKVSPSSECKPPRMSSGLTGDALPACSSKVGDFEHSYEIFPENQNVTLCGPEGCGVRANCVRSLGRTRREAHAALSSLRTRRWINHSTRAVSVHFTLYNPPTRLFTRLTLSVEILPTGSLVPSSLVESFSIFHSNTPLRYYLILSQLAFLVLNLAHLWFQLYNLIEKGGLNYWRKPRNWLELSVAGVGLTYHAACGHLATLAGGIADQFRQGLCQASLDLSLVATWNQLAGALVLAALAHLRRLLLPTWQRPASPFSDAFARLPWRVPGRRQQDLLPSLPMSAQRAAAWYYGVLLIVMATLCFQMLRGSLMTFSRKRKPFQSKHLLRLRDVAVYAWGKALTYLGLEKPMLKEPETAENQNYYLDEFVNLLDELLMKINGLSDSLQLPLLEEPIRSTMKEKEEGSSQATVVRLCKFFLSAFFIPIFFFKF</sequence>
<keyword evidence="17" id="KW-0407">Ion channel</keyword>
<dbReference type="SMART" id="SM00089">
    <property type="entry name" value="PKD"/>
    <property type="match status" value="2"/>
</dbReference>
<dbReference type="InterPro" id="IPR000601">
    <property type="entry name" value="PKD_dom"/>
</dbReference>
<evidence type="ECO:0000256" key="18">
    <source>
        <dbReference type="ARBA" id="ARBA00054690"/>
    </source>
</evidence>
<evidence type="ECO:0000256" key="21">
    <source>
        <dbReference type="ARBA" id="ARBA00081200"/>
    </source>
</evidence>
<evidence type="ECO:0000256" key="24">
    <source>
        <dbReference type="SAM" id="MobiDB-lite"/>
    </source>
</evidence>
<feature type="transmembrane region" description="Helical" evidence="25">
    <location>
        <begin position="2361"/>
        <end position="2379"/>
    </location>
</feature>
<dbReference type="FunFam" id="2.60.60.20:FF:000017">
    <property type="entry name" value="Polycystin 1 like 1, transient receptor potential channel interacting"/>
    <property type="match status" value="1"/>
</dbReference>
<comment type="similarity">
    <text evidence="2">Belongs to the polycystin family.</text>
</comment>
<evidence type="ECO:0000256" key="6">
    <source>
        <dbReference type="ARBA" id="ARBA00022673"/>
    </source>
</evidence>
<proteinExistence type="inferred from homology"/>
<dbReference type="InterPro" id="IPR014010">
    <property type="entry name" value="REJ_dom"/>
</dbReference>
<evidence type="ECO:0000313" key="31">
    <source>
        <dbReference type="Proteomes" id="UP000011518"/>
    </source>
</evidence>
<reference evidence="31" key="1">
    <citation type="submission" date="2012-07" db="EMBL/GenBank/DDBJ databases">
        <title>Genome of the Chinese tree shrew, a rising model animal genetically related to primates.</title>
        <authorList>
            <person name="Zhang G."/>
            <person name="Fan Y."/>
            <person name="Yao Y."/>
            <person name="Huang Z."/>
        </authorList>
    </citation>
    <scope>NUCLEOTIDE SEQUENCE [LARGE SCALE GENOMIC DNA]</scope>
</reference>
<feature type="domain" description="PLAT" evidence="27">
    <location>
        <begin position="1593"/>
        <end position="1710"/>
    </location>
</feature>
<dbReference type="PROSITE" id="PS50095">
    <property type="entry name" value="PLAT"/>
    <property type="match status" value="1"/>
</dbReference>
<dbReference type="InterPro" id="IPR042060">
    <property type="entry name" value="PLAT_polycystin1"/>
</dbReference>
<evidence type="ECO:0000256" key="20">
    <source>
        <dbReference type="ARBA" id="ARBA00073797"/>
    </source>
</evidence>
<dbReference type="Gene3D" id="2.60.40.10">
    <property type="entry name" value="Immunoglobulins"/>
    <property type="match status" value="2"/>
</dbReference>
<evidence type="ECO:0000256" key="13">
    <source>
        <dbReference type="ARBA" id="ARBA00023136"/>
    </source>
</evidence>
<feature type="transmembrane region" description="Helical" evidence="25">
    <location>
        <begin position="1900"/>
        <end position="1925"/>
    </location>
</feature>
<dbReference type="GO" id="GO:0005262">
    <property type="term" value="F:calcium channel activity"/>
    <property type="evidence" value="ECO:0007669"/>
    <property type="project" value="UniProtKB-KW"/>
</dbReference>
<feature type="domain" description="GAIN-B" evidence="28">
    <location>
        <begin position="1384"/>
        <end position="1532"/>
    </location>
</feature>
<comment type="subunit">
    <text evidence="19">Heterodimer. Interacts with PKD2 to form a calcium channel. Interacts with PKD2L1; to form ciliary calcium channel. May interact with GNA12, GNAS, GNAI1 and GNAI2.</text>
</comment>
<dbReference type="FunCoup" id="L8YBR0">
    <property type="interactions" value="13"/>
</dbReference>
<keyword evidence="4" id="KW-1003">Cell membrane</keyword>
<evidence type="ECO:0000259" key="26">
    <source>
        <dbReference type="PROSITE" id="PS50093"/>
    </source>
</evidence>
<keyword evidence="7 25" id="KW-0812">Transmembrane</keyword>
<keyword evidence="5" id="KW-0109">Calcium transport</keyword>
<feature type="compositionally biased region" description="Basic and acidic residues" evidence="24">
    <location>
        <begin position="52"/>
        <end position="71"/>
    </location>
</feature>
<dbReference type="GO" id="GO:0060170">
    <property type="term" value="C:ciliary membrane"/>
    <property type="evidence" value="ECO:0007669"/>
    <property type="project" value="UniProtKB-SubCell"/>
</dbReference>
<dbReference type="InterPro" id="IPR001024">
    <property type="entry name" value="PLAT/LH2_dom"/>
</dbReference>
<feature type="transmembrane region" description="Helical" evidence="25">
    <location>
        <begin position="1864"/>
        <end position="1888"/>
    </location>
</feature>
<evidence type="ECO:0000256" key="4">
    <source>
        <dbReference type="ARBA" id="ARBA00022475"/>
    </source>
</evidence>
<dbReference type="SMART" id="SM00308">
    <property type="entry name" value="LH2"/>
    <property type="match status" value="1"/>
</dbReference>
<protein>
    <recommendedName>
        <fullName evidence="20">Polycystin-1-like protein 1</fullName>
    </recommendedName>
    <alternativeName>
        <fullName evidence="22">PC1-like 1 protein</fullName>
    </alternativeName>
    <alternativeName>
        <fullName evidence="21">Polycystic kidney disease protein 1-like 1</fullName>
    </alternativeName>
</protein>
<name>L8YBR0_TUPCH</name>
<keyword evidence="10 25" id="KW-1133">Transmembrane helix</keyword>
<evidence type="ECO:0000256" key="8">
    <source>
        <dbReference type="ARBA" id="ARBA00022737"/>
    </source>
</evidence>
<feature type="region of interest" description="Disordered" evidence="24">
    <location>
        <begin position="381"/>
        <end position="404"/>
    </location>
</feature>
<dbReference type="CDD" id="cd00146">
    <property type="entry name" value="PKD"/>
    <property type="match status" value="1"/>
</dbReference>
<dbReference type="InterPro" id="IPR036392">
    <property type="entry name" value="PLAT/LH2_dom_sf"/>
</dbReference>
<keyword evidence="13 25" id="KW-0472">Membrane</keyword>
<evidence type="ECO:0000256" key="14">
    <source>
        <dbReference type="ARBA" id="ARBA00023157"/>
    </source>
</evidence>
<dbReference type="Pfam" id="PF00801">
    <property type="entry name" value="PKD"/>
    <property type="match status" value="2"/>
</dbReference>
<feature type="transmembrane region" description="Helical" evidence="25">
    <location>
        <begin position="2291"/>
        <end position="2314"/>
    </location>
</feature>
<dbReference type="EMBL" id="KB360316">
    <property type="protein sequence ID" value="ELV13863.1"/>
    <property type="molecule type" value="Genomic_DNA"/>
</dbReference>
<comment type="caution">
    <text evidence="23">Lacks conserved residue(s) required for the propagation of feature annotation.</text>
</comment>
<evidence type="ECO:0000256" key="23">
    <source>
        <dbReference type="PROSITE-ProRule" id="PRU00152"/>
    </source>
</evidence>
<keyword evidence="16" id="KW-0966">Cell projection</keyword>
<dbReference type="SUPFAM" id="SSF49299">
    <property type="entry name" value="PKD domain"/>
    <property type="match status" value="2"/>
</dbReference>
<evidence type="ECO:0000259" key="28">
    <source>
        <dbReference type="PROSITE" id="PS50221"/>
    </source>
</evidence>
<dbReference type="CDD" id="cd01752">
    <property type="entry name" value="PLAT_polycystin"/>
    <property type="match status" value="1"/>
</dbReference>
<evidence type="ECO:0000256" key="17">
    <source>
        <dbReference type="ARBA" id="ARBA00023303"/>
    </source>
</evidence>
<keyword evidence="31" id="KW-1185">Reference proteome</keyword>
<dbReference type="GO" id="GO:0030896">
    <property type="term" value="C:checkpoint clamp complex"/>
    <property type="evidence" value="ECO:0007669"/>
    <property type="project" value="InterPro"/>
</dbReference>
<dbReference type="SUPFAM" id="SSF49723">
    <property type="entry name" value="Lipase/lipooxygenase domain (PLAT/LH2 domain)"/>
    <property type="match status" value="1"/>
</dbReference>
<evidence type="ECO:0000256" key="2">
    <source>
        <dbReference type="ARBA" id="ARBA00007200"/>
    </source>
</evidence>
<dbReference type="InterPro" id="IPR022409">
    <property type="entry name" value="PKD/Chitinase_dom"/>
</dbReference>
<keyword evidence="14" id="KW-1015">Disulfide bond</keyword>
<dbReference type="PANTHER" id="PTHR46730">
    <property type="entry name" value="POLYCYSTIN-1"/>
    <property type="match status" value="1"/>
</dbReference>
<evidence type="ECO:0000256" key="15">
    <source>
        <dbReference type="ARBA" id="ARBA00023180"/>
    </source>
</evidence>
<dbReference type="InterPro" id="IPR002859">
    <property type="entry name" value="PKD/REJ-like"/>
</dbReference>
<dbReference type="GO" id="GO:0000077">
    <property type="term" value="P:DNA damage checkpoint signaling"/>
    <property type="evidence" value="ECO:0007669"/>
    <property type="project" value="InterPro"/>
</dbReference>
<keyword evidence="11" id="KW-0406">Ion transport</keyword>
<dbReference type="Pfam" id="PF04005">
    <property type="entry name" value="Hus1"/>
    <property type="match status" value="1"/>
</dbReference>
<keyword evidence="6" id="KW-0107">Calcium channel</keyword>
<dbReference type="InterPro" id="IPR057244">
    <property type="entry name" value="GAIN_B"/>
</dbReference>
<feature type="transmembrane region" description="Helical" evidence="25">
    <location>
        <begin position="2213"/>
        <end position="2232"/>
    </location>
</feature>
<feature type="transmembrane region" description="Helical" evidence="25">
    <location>
        <begin position="1548"/>
        <end position="1566"/>
    </location>
</feature>
<evidence type="ECO:0000256" key="3">
    <source>
        <dbReference type="ARBA" id="ARBA00022448"/>
    </source>
</evidence>